<dbReference type="Pfam" id="PF21805">
    <property type="entry name" value="Imm5_like"/>
    <property type="match status" value="1"/>
</dbReference>
<protein>
    <recommendedName>
        <fullName evidence="1">Imm-5-like domain-containing protein</fullName>
    </recommendedName>
</protein>
<feature type="domain" description="Imm-5-like" evidence="1">
    <location>
        <begin position="15"/>
        <end position="136"/>
    </location>
</feature>
<sequence>MRDKRFVAIHRGGSLTKEQHQQLINWAHDCAVHILPLFVGDIDEQLNDVLSIAKAWENGQSSVAEARNSSLQAIAVANELSNPVSIAIARAVGHAVATAHMADHSLRTAEYALKAVKASKGSIEKERAWQDEHIPAGVKELVMSSRKDR</sequence>
<evidence type="ECO:0000313" key="3">
    <source>
        <dbReference type="Proteomes" id="UP000184287"/>
    </source>
</evidence>
<dbReference type="InterPro" id="IPR048667">
    <property type="entry name" value="Imm5-like"/>
</dbReference>
<organism evidence="2 3">
    <name type="scientific">Pedobacter caeni</name>
    <dbReference type="NCBI Taxonomy" id="288992"/>
    <lineage>
        <taxon>Bacteria</taxon>
        <taxon>Pseudomonadati</taxon>
        <taxon>Bacteroidota</taxon>
        <taxon>Sphingobacteriia</taxon>
        <taxon>Sphingobacteriales</taxon>
        <taxon>Sphingobacteriaceae</taxon>
        <taxon>Pedobacter</taxon>
    </lineage>
</organism>
<accession>A0A1M5HST0</accession>
<dbReference type="STRING" id="288992.SAMN04488522_104795"/>
<dbReference type="AlphaFoldDB" id="A0A1M5HST0"/>
<evidence type="ECO:0000259" key="1">
    <source>
        <dbReference type="Pfam" id="PF21805"/>
    </source>
</evidence>
<dbReference type="OrthoDB" id="166981at2"/>
<name>A0A1M5HST0_9SPHI</name>
<gene>
    <name evidence="2" type="ORF">SAMN04488522_104795</name>
</gene>
<proteinExistence type="predicted"/>
<reference evidence="3" key="1">
    <citation type="submission" date="2016-11" db="EMBL/GenBank/DDBJ databases">
        <authorList>
            <person name="Varghese N."/>
            <person name="Submissions S."/>
        </authorList>
    </citation>
    <scope>NUCLEOTIDE SEQUENCE [LARGE SCALE GENOMIC DNA]</scope>
    <source>
        <strain evidence="3">DSM 16990</strain>
    </source>
</reference>
<dbReference type="RefSeq" id="WP_073233594.1">
    <property type="nucleotide sequence ID" value="NZ_FQUQ01000004.1"/>
</dbReference>
<keyword evidence="3" id="KW-1185">Reference proteome</keyword>
<dbReference type="Proteomes" id="UP000184287">
    <property type="component" value="Unassembled WGS sequence"/>
</dbReference>
<evidence type="ECO:0000313" key="2">
    <source>
        <dbReference type="EMBL" id="SHG18985.1"/>
    </source>
</evidence>
<dbReference type="EMBL" id="FQUQ01000004">
    <property type="protein sequence ID" value="SHG18985.1"/>
    <property type="molecule type" value="Genomic_DNA"/>
</dbReference>